<dbReference type="InterPro" id="IPR048634">
    <property type="entry name" value="SecD_SecF_C"/>
</dbReference>
<reference evidence="12 13" key="1">
    <citation type="submission" date="2016-11" db="EMBL/GenBank/DDBJ databases">
        <authorList>
            <person name="Jaros S."/>
            <person name="Januszkiewicz K."/>
            <person name="Wedrychowicz H."/>
        </authorList>
    </citation>
    <scope>NUCLEOTIDE SEQUENCE [LARGE SCALE GENOMIC DNA]</scope>
    <source>
        <strain evidence="12 13">DSM 15929</strain>
    </source>
</reference>
<feature type="transmembrane region" description="Helical" evidence="9">
    <location>
        <begin position="342"/>
        <end position="368"/>
    </location>
</feature>
<dbReference type="AlphaFoldDB" id="A0A1M6T0D0"/>
<evidence type="ECO:0000259" key="11">
    <source>
        <dbReference type="Pfam" id="PF22599"/>
    </source>
</evidence>
<feature type="domain" description="Protein export membrane protein SecD/SecF C-terminal" evidence="10">
    <location>
        <begin position="231"/>
        <end position="389"/>
    </location>
</feature>
<feature type="transmembrane region" description="Helical" evidence="9">
    <location>
        <begin position="300"/>
        <end position="321"/>
    </location>
</feature>
<dbReference type="GO" id="GO:0043952">
    <property type="term" value="P:protein transport by the Sec complex"/>
    <property type="evidence" value="ECO:0007669"/>
    <property type="project" value="UniProtKB-UniRule"/>
</dbReference>
<dbReference type="HAMAP" id="MF_01463_B">
    <property type="entry name" value="SecD_B"/>
    <property type="match status" value="1"/>
</dbReference>
<evidence type="ECO:0000256" key="3">
    <source>
        <dbReference type="ARBA" id="ARBA00022475"/>
    </source>
</evidence>
<accession>A0A1M6T0D0</accession>
<evidence type="ECO:0000256" key="8">
    <source>
        <dbReference type="ARBA" id="ARBA00023136"/>
    </source>
</evidence>
<protein>
    <recommendedName>
        <fullName evidence="9">Protein translocase subunit SecD</fullName>
    </recommendedName>
</protein>
<dbReference type="PANTHER" id="PTHR30081:SF1">
    <property type="entry name" value="PROTEIN TRANSLOCASE SUBUNIT SECD"/>
    <property type="match status" value="1"/>
</dbReference>
<dbReference type="STRING" id="1121322.SAMN02745136_02673"/>
<dbReference type="Gene3D" id="3.30.70.3400">
    <property type="match status" value="1"/>
</dbReference>
<dbReference type="NCBIfam" id="TIGR00916">
    <property type="entry name" value="2A0604s01"/>
    <property type="match status" value="1"/>
</dbReference>
<evidence type="ECO:0000313" key="13">
    <source>
        <dbReference type="Proteomes" id="UP000184386"/>
    </source>
</evidence>
<dbReference type="NCBIfam" id="TIGR01129">
    <property type="entry name" value="secD"/>
    <property type="match status" value="1"/>
</dbReference>
<keyword evidence="7 9" id="KW-0811">Translocation</keyword>
<dbReference type="Proteomes" id="UP000184386">
    <property type="component" value="Unassembled WGS sequence"/>
</dbReference>
<feature type="transmembrane region" description="Helical" evidence="9">
    <location>
        <begin position="250"/>
        <end position="269"/>
    </location>
</feature>
<dbReference type="InterPro" id="IPR005791">
    <property type="entry name" value="SecD"/>
</dbReference>
<evidence type="ECO:0000256" key="1">
    <source>
        <dbReference type="ARBA" id="ARBA00004651"/>
    </source>
</evidence>
<dbReference type="RefSeq" id="WP_073276677.1">
    <property type="nucleotide sequence ID" value="NZ_FRAC01000012.1"/>
</dbReference>
<evidence type="ECO:0000313" key="12">
    <source>
        <dbReference type="EMBL" id="SHK50367.1"/>
    </source>
</evidence>
<evidence type="ECO:0000256" key="9">
    <source>
        <dbReference type="HAMAP-Rule" id="MF_01463"/>
    </source>
</evidence>
<dbReference type="Pfam" id="PF22599">
    <property type="entry name" value="SecDF_P1_head"/>
    <property type="match status" value="1"/>
</dbReference>
<evidence type="ECO:0000256" key="2">
    <source>
        <dbReference type="ARBA" id="ARBA00022448"/>
    </source>
</evidence>
<keyword evidence="6 9" id="KW-1133">Transmembrane helix</keyword>
<comment type="subcellular location">
    <subcellularLocation>
        <location evidence="1 9">Cell membrane</location>
        <topology evidence="1 9">Multi-pass membrane protein</topology>
    </subcellularLocation>
</comment>
<comment type="function">
    <text evidence="9">Part of the Sec protein translocase complex. Interacts with the SecYEG preprotein conducting channel. SecDF uses the proton motive force (PMF) to complete protein translocation after the ATP-dependent function of SecA.</text>
</comment>
<proteinExistence type="inferred from homology"/>
<dbReference type="GO" id="GO:0065002">
    <property type="term" value="P:intracellular protein transmembrane transport"/>
    <property type="evidence" value="ECO:0007669"/>
    <property type="project" value="UniProtKB-UniRule"/>
</dbReference>
<evidence type="ECO:0000256" key="6">
    <source>
        <dbReference type="ARBA" id="ARBA00022989"/>
    </source>
</evidence>
<comment type="caution">
    <text evidence="9">Lacks conserved residue(s) required for the propagation of feature annotation.</text>
</comment>
<keyword evidence="5 9" id="KW-0653">Protein transport</keyword>
<dbReference type="Gene3D" id="1.20.1640.10">
    <property type="entry name" value="Multidrug efflux transporter AcrB transmembrane domain"/>
    <property type="match status" value="1"/>
</dbReference>
<dbReference type="Pfam" id="PF02355">
    <property type="entry name" value="SecD_SecF_C"/>
    <property type="match status" value="1"/>
</dbReference>
<keyword evidence="3 9" id="KW-1003">Cell membrane</keyword>
<comment type="similarity">
    <text evidence="9">Belongs to the SecD/SecF family. SecD subfamily.</text>
</comment>
<keyword evidence="2 9" id="KW-0813">Transport</keyword>
<evidence type="ECO:0000256" key="4">
    <source>
        <dbReference type="ARBA" id="ARBA00022692"/>
    </source>
</evidence>
<dbReference type="SUPFAM" id="SSF82866">
    <property type="entry name" value="Multidrug efflux transporter AcrB transmembrane domain"/>
    <property type="match status" value="1"/>
</dbReference>
<dbReference type="InterPro" id="IPR054384">
    <property type="entry name" value="SecDF_P1_head"/>
</dbReference>
<evidence type="ECO:0000256" key="7">
    <source>
        <dbReference type="ARBA" id="ARBA00023010"/>
    </source>
</evidence>
<dbReference type="GO" id="GO:0005886">
    <property type="term" value="C:plasma membrane"/>
    <property type="evidence" value="ECO:0007669"/>
    <property type="project" value="UniProtKB-SubCell"/>
</dbReference>
<organism evidence="12 13">
    <name type="scientific">Anaerocolumna jejuensis DSM 15929</name>
    <dbReference type="NCBI Taxonomy" id="1121322"/>
    <lineage>
        <taxon>Bacteria</taxon>
        <taxon>Bacillati</taxon>
        <taxon>Bacillota</taxon>
        <taxon>Clostridia</taxon>
        <taxon>Lachnospirales</taxon>
        <taxon>Lachnospiraceae</taxon>
        <taxon>Anaerocolumna</taxon>
    </lineage>
</organism>
<sequence>MKNKKPVFFIVLIVAIIMSYTAMFGVQIGSFKIKGAPDIRFGIDIRGGVEAAFQPANLDRKPTGKELEAARSIIETRLDNKNILDRDVTIDKENGYIIVRFPWKSGEKNFDPDNAIAELGETALLTFKDDAGNVLVEGSHVSNSSPEMNKQTNKYVVSLTFDEKGTQLFADATKKLVGKNINIYMDDTLIQTAVVNEAIPSGKAEISGTFTYESAKQLSDKINSGALPFSLVTKNHNTISPTLGSGALDVMLDAGILAFSIICVLLMLYYRVPGCVACISLLIQTTGQILALSIPQMTLTLPGIAGVILSIGMGVDANVIISERISEEIKSGKTVRSAIASGFKGAFSSVFDGNITVLIVGVILMIFGSGALLSFAYTLLTGIFFNFVAGVTASRLMIRSLSEFDALRKPSLYTCFSRRRTL</sequence>
<name>A0A1M6T0D0_9FIRM</name>
<dbReference type="Gene3D" id="3.30.1360.200">
    <property type="match status" value="1"/>
</dbReference>
<dbReference type="PANTHER" id="PTHR30081">
    <property type="entry name" value="PROTEIN-EXPORT MEMBRANE PROTEIN SEC"/>
    <property type="match status" value="1"/>
</dbReference>
<feature type="transmembrane region" description="Helical" evidence="9">
    <location>
        <begin position="7"/>
        <end position="26"/>
    </location>
</feature>
<dbReference type="InterPro" id="IPR055344">
    <property type="entry name" value="SecD_SecF_C_bact"/>
</dbReference>
<comment type="subunit">
    <text evidence="9">Forms a complex with SecF. Part of the essential Sec protein translocation apparatus which comprises SecA, SecYEG and auxiliary proteins SecDF. Other proteins may also be involved.</text>
</comment>
<keyword evidence="13" id="KW-1185">Reference proteome</keyword>
<dbReference type="InterPro" id="IPR022813">
    <property type="entry name" value="SecD/SecF_arch_bac"/>
</dbReference>
<feature type="domain" description="SecDF P1 head subdomain" evidence="11">
    <location>
        <begin position="133"/>
        <end position="228"/>
    </location>
</feature>
<dbReference type="EMBL" id="FRAC01000012">
    <property type="protein sequence ID" value="SHK50367.1"/>
    <property type="molecule type" value="Genomic_DNA"/>
</dbReference>
<dbReference type="GO" id="GO:0006605">
    <property type="term" value="P:protein targeting"/>
    <property type="evidence" value="ECO:0007669"/>
    <property type="project" value="UniProtKB-UniRule"/>
</dbReference>
<evidence type="ECO:0000259" key="10">
    <source>
        <dbReference type="Pfam" id="PF02355"/>
    </source>
</evidence>
<evidence type="ECO:0000256" key="5">
    <source>
        <dbReference type="ARBA" id="ARBA00022927"/>
    </source>
</evidence>
<dbReference type="GO" id="GO:0015450">
    <property type="term" value="F:protein-transporting ATPase activity"/>
    <property type="evidence" value="ECO:0007669"/>
    <property type="project" value="InterPro"/>
</dbReference>
<keyword evidence="8 9" id="KW-0472">Membrane</keyword>
<gene>
    <name evidence="9" type="primary">secD</name>
    <name evidence="12" type="ORF">SAMN02745136_02673</name>
</gene>
<keyword evidence="4 9" id="KW-0812">Transmembrane</keyword>